<dbReference type="PANTHER" id="PTHR11893:SF36">
    <property type="entry name" value="INNEXIN-5"/>
    <property type="match status" value="1"/>
</dbReference>
<evidence type="ECO:0000256" key="3">
    <source>
        <dbReference type="ARBA" id="ARBA00022448"/>
    </source>
</evidence>
<feature type="coiled-coil region" evidence="13">
    <location>
        <begin position="338"/>
        <end position="365"/>
    </location>
</feature>
<evidence type="ECO:0000256" key="10">
    <source>
        <dbReference type="ARBA" id="ARBA00023136"/>
    </source>
</evidence>
<comment type="subcellular location">
    <subcellularLocation>
        <location evidence="1">Cell junction</location>
        <location evidence="1">Gap junction</location>
    </subcellularLocation>
    <subcellularLocation>
        <location evidence="2 12">Cell membrane</location>
        <topology evidence="2 12">Multi-pass membrane protein</topology>
    </subcellularLocation>
</comment>
<dbReference type="PROSITE" id="PS51013">
    <property type="entry name" value="PANNEXIN"/>
    <property type="match status" value="1"/>
</dbReference>
<accession>A0A914QYB2</accession>
<feature type="compositionally biased region" description="Basic and acidic residues" evidence="14">
    <location>
        <begin position="426"/>
        <end position="444"/>
    </location>
</feature>
<keyword evidence="10 12" id="KW-0472">Membrane</keyword>
<evidence type="ECO:0000256" key="9">
    <source>
        <dbReference type="ARBA" id="ARBA00023065"/>
    </source>
</evidence>
<gene>
    <name evidence="12" type="primary">inx</name>
</gene>
<comment type="similarity">
    <text evidence="12">Belongs to the pannexin family.</text>
</comment>
<dbReference type="Pfam" id="PF00876">
    <property type="entry name" value="Innexin"/>
    <property type="match status" value="1"/>
</dbReference>
<evidence type="ECO:0000256" key="6">
    <source>
        <dbReference type="ARBA" id="ARBA00022868"/>
    </source>
</evidence>
<organism evidence="15 16">
    <name type="scientific">Panagrolaimus davidi</name>
    <dbReference type="NCBI Taxonomy" id="227884"/>
    <lineage>
        <taxon>Eukaryota</taxon>
        <taxon>Metazoa</taxon>
        <taxon>Ecdysozoa</taxon>
        <taxon>Nematoda</taxon>
        <taxon>Chromadorea</taxon>
        <taxon>Rhabditida</taxon>
        <taxon>Tylenchina</taxon>
        <taxon>Panagrolaimomorpha</taxon>
        <taxon>Panagrolaimoidea</taxon>
        <taxon>Panagrolaimidae</taxon>
        <taxon>Panagrolaimus</taxon>
    </lineage>
</organism>
<feature type="transmembrane region" description="Helical" evidence="12">
    <location>
        <begin position="95"/>
        <end position="112"/>
    </location>
</feature>
<feature type="transmembrane region" description="Helical" evidence="12">
    <location>
        <begin position="198"/>
        <end position="221"/>
    </location>
</feature>
<evidence type="ECO:0000256" key="14">
    <source>
        <dbReference type="SAM" id="MobiDB-lite"/>
    </source>
</evidence>
<sequence length="458" mass="53326">MNLQHLLAAALKSRHDEDFLDKLNNKLTSYLMFALGLSIFAQEYTGDPLKCWAKPSWHSSWLQYAEDYCFIEGTYAIKLNATLPHPLEYDQHKKITFYQWIPFIFYLMGIMLQLPRFFWSFINWTSYLHLTGFCNVAVDSFRHHPVHKKSNIEVYVAHFEDAINRKCKKTKDKKVFTSVNGAVKAVYGAWNNKVSPRYLYGAYLSLKIWNILNTVLLIIILNRLIADQWNDIFGFSTISTLISTTPWTESDIFPRITVCNFVVREMGKKDETEFAYKTAQCVLAAHMFVEKFFIFVWFWLAALTILNVVDLFLWCIRFNNGRSDKFLKGYIEAGTVFVDFMKHKREAVQKEAEKLRKEGMQLEIEAAVAAAKEEAIKKKAAVIDTKNEGNKKVAGGYINDAEIKKLVDKKPIVSDSTVIDMEMTDAQKKEEHSARLKEWEERRKQLQRNNRMTDVSFK</sequence>
<dbReference type="GO" id="GO:0005886">
    <property type="term" value="C:plasma membrane"/>
    <property type="evidence" value="ECO:0007669"/>
    <property type="project" value="UniProtKB-SubCell"/>
</dbReference>
<dbReference type="PANTHER" id="PTHR11893">
    <property type="entry name" value="INNEXIN"/>
    <property type="match status" value="1"/>
</dbReference>
<comment type="caution">
    <text evidence="12">Lacks conserved residue(s) required for the propagation of feature annotation.</text>
</comment>
<dbReference type="GO" id="GO:0034220">
    <property type="term" value="P:monoatomic ion transmembrane transport"/>
    <property type="evidence" value="ECO:0007669"/>
    <property type="project" value="UniProtKB-KW"/>
</dbReference>
<comment type="function">
    <text evidence="12">Structural component of the gap junctions.</text>
</comment>
<evidence type="ECO:0000256" key="8">
    <source>
        <dbReference type="ARBA" id="ARBA00022989"/>
    </source>
</evidence>
<keyword evidence="13" id="KW-0175">Coiled coil</keyword>
<evidence type="ECO:0000256" key="1">
    <source>
        <dbReference type="ARBA" id="ARBA00004610"/>
    </source>
</evidence>
<keyword evidence="5 12" id="KW-0812">Transmembrane</keyword>
<evidence type="ECO:0000256" key="12">
    <source>
        <dbReference type="RuleBase" id="RU010713"/>
    </source>
</evidence>
<feature type="compositionally biased region" description="Polar residues" evidence="14">
    <location>
        <begin position="447"/>
        <end position="458"/>
    </location>
</feature>
<feature type="transmembrane region" description="Helical" evidence="12">
    <location>
        <begin position="292"/>
        <end position="316"/>
    </location>
</feature>
<dbReference type="WBParaSite" id="PDA_v2.g6896.t1">
    <property type="protein sequence ID" value="PDA_v2.g6896.t1"/>
    <property type="gene ID" value="PDA_v2.g6896"/>
</dbReference>
<evidence type="ECO:0000256" key="4">
    <source>
        <dbReference type="ARBA" id="ARBA00022475"/>
    </source>
</evidence>
<evidence type="ECO:0000313" key="16">
    <source>
        <dbReference type="WBParaSite" id="PDA_v2.g6896.t1"/>
    </source>
</evidence>
<keyword evidence="9 12" id="KW-0406">Ion transport</keyword>
<keyword evidence="6" id="KW-0303">Gap junction</keyword>
<keyword evidence="7" id="KW-0965">Cell junction</keyword>
<keyword evidence="8 12" id="KW-1133">Transmembrane helix</keyword>
<keyword evidence="4" id="KW-1003">Cell membrane</keyword>
<dbReference type="Proteomes" id="UP000887578">
    <property type="component" value="Unplaced"/>
</dbReference>
<dbReference type="PRINTS" id="PR01262">
    <property type="entry name" value="INNEXIN"/>
</dbReference>
<evidence type="ECO:0000256" key="13">
    <source>
        <dbReference type="SAM" id="Coils"/>
    </source>
</evidence>
<dbReference type="InterPro" id="IPR000990">
    <property type="entry name" value="Innexin"/>
</dbReference>
<evidence type="ECO:0000256" key="5">
    <source>
        <dbReference type="ARBA" id="ARBA00022692"/>
    </source>
</evidence>
<evidence type="ECO:0000256" key="11">
    <source>
        <dbReference type="ARBA" id="ARBA00023303"/>
    </source>
</evidence>
<keyword evidence="11 12" id="KW-0407">Ion channel</keyword>
<proteinExistence type="inferred from homology"/>
<dbReference type="AlphaFoldDB" id="A0A914QYB2"/>
<name>A0A914QYB2_9BILA</name>
<reference evidence="16" key="1">
    <citation type="submission" date="2022-11" db="UniProtKB">
        <authorList>
            <consortium name="WormBaseParasite"/>
        </authorList>
    </citation>
    <scope>IDENTIFICATION</scope>
</reference>
<feature type="region of interest" description="Disordered" evidence="14">
    <location>
        <begin position="426"/>
        <end position="458"/>
    </location>
</feature>
<keyword evidence="15" id="KW-1185">Reference proteome</keyword>
<evidence type="ECO:0000256" key="7">
    <source>
        <dbReference type="ARBA" id="ARBA00022949"/>
    </source>
</evidence>
<evidence type="ECO:0000313" key="15">
    <source>
        <dbReference type="Proteomes" id="UP000887578"/>
    </source>
</evidence>
<dbReference type="GO" id="GO:0005921">
    <property type="term" value="C:gap junction"/>
    <property type="evidence" value="ECO:0007669"/>
    <property type="project" value="UniProtKB-SubCell"/>
</dbReference>
<dbReference type="GO" id="GO:0005243">
    <property type="term" value="F:gap junction channel activity"/>
    <property type="evidence" value="ECO:0007669"/>
    <property type="project" value="TreeGrafter"/>
</dbReference>
<evidence type="ECO:0000256" key="2">
    <source>
        <dbReference type="ARBA" id="ARBA00004651"/>
    </source>
</evidence>
<keyword evidence="3 12" id="KW-0813">Transport</keyword>
<protein>
    <recommendedName>
        <fullName evidence="12">Innexin</fullName>
    </recommendedName>
</protein>